<feature type="region of interest" description="Disordered" evidence="1">
    <location>
        <begin position="1"/>
        <end position="147"/>
    </location>
</feature>
<feature type="region of interest" description="Disordered" evidence="1">
    <location>
        <begin position="717"/>
        <end position="814"/>
    </location>
</feature>
<feature type="compositionally biased region" description="Low complexity" evidence="1">
    <location>
        <begin position="70"/>
        <end position="86"/>
    </location>
</feature>
<feature type="compositionally biased region" description="Low complexity" evidence="1">
    <location>
        <begin position="480"/>
        <end position="501"/>
    </location>
</feature>
<feature type="compositionally biased region" description="Low complexity" evidence="1">
    <location>
        <begin position="859"/>
        <end position="871"/>
    </location>
</feature>
<feature type="compositionally biased region" description="Polar residues" evidence="1">
    <location>
        <begin position="729"/>
        <end position="745"/>
    </location>
</feature>
<feature type="region of interest" description="Disordered" evidence="1">
    <location>
        <begin position="170"/>
        <end position="303"/>
    </location>
</feature>
<feature type="compositionally biased region" description="Polar residues" evidence="1">
    <location>
        <begin position="427"/>
        <end position="448"/>
    </location>
</feature>
<feature type="compositionally biased region" description="Low complexity" evidence="1">
    <location>
        <begin position="368"/>
        <end position="383"/>
    </location>
</feature>
<feature type="compositionally biased region" description="Pro residues" evidence="1">
    <location>
        <begin position="884"/>
        <end position="893"/>
    </location>
</feature>
<evidence type="ECO:0000313" key="3">
    <source>
        <dbReference type="Proteomes" id="UP000807306"/>
    </source>
</evidence>
<feature type="compositionally biased region" description="Basic and acidic residues" evidence="1">
    <location>
        <begin position="1"/>
        <end position="12"/>
    </location>
</feature>
<feature type="compositionally biased region" description="Polar residues" evidence="1">
    <location>
        <begin position="254"/>
        <end position="300"/>
    </location>
</feature>
<feature type="region of interest" description="Disordered" evidence="1">
    <location>
        <begin position="829"/>
        <end position="942"/>
    </location>
</feature>
<feature type="compositionally biased region" description="Polar residues" evidence="1">
    <location>
        <begin position="41"/>
        <end position="53"/>
    </location>
</feature>
<gene>
    <name evidence="2" type="ORF">CPB83DRAFT_843183</name>
</gene>
<feature type="compositionally biased region" description="Low complexity" evidence="1">
    <location>
        <begin position="900"/>
        <end position="914"/>
    </location>
</feature>
<dbReference type="OrthoDB" id="2413468at2759"/>
<dbReference type="Proteomes" id="UP000807306">
    <property type="component" value="Unassembled WGS sequence"/>
</dbReference>
<proteinExistence type="predicted"/>
<sequence length="991" mass="106513">MADTSSQRRFEYKSSQSIVEQNPTKRPNIVREHSENLLSYYESSIPNETSQPYPRSPSPIRPANHQRTQSSGSTSSSDYSDNTDTGNETRDGGSETSSSATKRLNGPSKGSGDRRRVAIMEMDTVEEGYPKDSAPDTASRSGSIRQRRGYKNNLAGLALVAPPDAALRSYTHLTPPSTAPLLSDSSNQSTGHRYGRTHHRSSSEITHSNSKRLSPRDPSTVGKAAGNTTPPGPDSYKAKGTSRSKTKDDIKRVSYTNALSVPDSAMSQNRSPSPGARSTQSDRSQRAQSFLSPYSGSPNSGRIDMFSPIVTPAIGEGKEIHVPVAAPVIVNLDRTTFREKSPTSSKLSPRRVSPAESGSVSTNRHDSSSNSALPSSYAPASHSPEPPASPPRAIEIEVSSPPPPRPPRLNSPAPPRRGDLDFVKQPLQMQPSATSALTSKPTGSNSSEIAEEVDSTSIGESNEGGSTLFKTRSVHRREAASVVPLSASSESASASSASSSPRTPPTHPSTLTVSMEVPTNKQDVTDVFVSVVEPPTPATLSKSHAPQKIDHAKFDRWLNENPLVGQPLEARRANSIDESHHERSVERSSSPASHDHHYATDVPSPPNKSLRQSITKNIKRLSALPRAPSISSKSDRRLSSEMRYSSRTPSPRHSGDSPQLSFKKIKSTDPAALFCHEVYGQNTTLQRCYIYASKINELYLYDCGLSDWITEMKEPSIASQPLPRGPSTMPFTHQPRQTSRSSIMSEATFPRRPDATTATDLSGGGYRDITPPGMPQLPYPALAINPPRSAPARSNTSISSGTPPPSIRSLAPSLSTSSKAGFFASLGRKASLSKKDRPAISSPVSSAPGARLPLGIRNTPSSGATSSGPPSVAISRPIQITSPPLVPGGPRAPPQRAKRSQTFMSSTSPSSTSTRSRDDSMGRRPSLYDLSPNSSETKADPEFSKQVDKLAILIPRADRSILAGYLRRAGSDMLAIGQYLEDERMGTIRRF</sequence>
<evidence type="ECO:0000256" key="1">
    <source>
        <dbReference type="SAM" id="MobiDB-lite"/>
    </source>
</evidence>
<evidence type="ECO:0000313" key="2">
    <source>
        <dbReference type="EMBL" id="KAF9534937.1"/>
    </source>
</evidence>
<feature type="region of interest" description="Disordered" evidence="1">
    <location>
        <begin position="573"/>
        <end position="662"/>
    </location>
</feature>
<name>A0A9P6ETK4_9AGAR</name>
<feature type="compositionally biased region" description="Pro residues" evidence="1">
    <location>
        <begin position="400"/>
        <end position="415"/>
    </location>
</feature>
<feature type="compositionally biased region" description="Polar residues" evidence="1">
    <location>
        <begin position="607"/>
        <end position="616"/>
    </location>
</feature>
<reference evidence="2" key="1">
    <citation type="submission" date="2020-11" db="EMBL/GenBank/DDBJ databases">
        <authorList>
            <consortium name="DOE Joint Genome Institute"/>
            <person name="Ahrendt S."/>
            <person name="Riley R."/>
            <person name="Andreopoulos W."/>
            <person name="Labutti K."/>
            <person name="Pangilinan J."/>
            <person name="Ruiz-Duenas F.J."/>
            <person name="Barrasa J.M."/>
            <person name="Sanchez-Garcia M."/>
            <person name="Camarero S."/>
            <person name="Miyauchi S."/>
            <person name="Serrano A."/>
            <person name="Linde D."/>
            <person name="Babiker R."/>
            <person name="Drula E."/>
            <person name="Ayuso-Fernandez I."/>
            <person name="Pacheco R."/>
            <person name="Padilla G."/>
            <person name="Ferreira P."/>
            <person name="Barriuso J."/>
            <person name="Kellner H."/>
            <person name="Castanera R."/>
            <person name="Alfaro M."/>
            <person name="Ramirez L."/>
            <person name="Pisabarro A.G."/>
            <person name="Kuo A."/>
            <person name="Tritt A."/>
            <person name="Lipzen A."/>
            <person name="He G."/>
            <person name="Yan M."/>
            <person name="Ng V."/>
            <person name="Cullen D."/>
            <person name="Martin F."/>
            <person name="Rosso M.-N."/>
            <person name="Henrissat B."/>
            <person name="Hibbett D."/>
            <person name="Martinez A.T."/>
            <person name="Grigoriev I.V."/>
        </authorList>
    </citation>
    <scope>NUCLEOTIDE SEQUENCE</scope>
    <source>
        <strain evidence="2">CBS 506.95</strain>
    </source>
</reference>
<comment type="caution">
    <text evidence="2">The sequence shown here is derived from an EMBL/GenBank/DDBJ whole genome shotgun (WGS) entry which is preliminary data.</text>
</comment>
<feature type="compositionally biased region" description="Polar residues" evidence="1">
    <location>
        <begin position="455"/>
        <end position="470"/>
    </location>
</feature>
<feature type="compositionally biased region" description="Polar residues" evidence="1">
    <location>
        <begin position="508"/>
        <end position="518"/>
    </location>
</feature>
<feature type="compositionally biased region" description="Basic and acidic residues" evidence="1">
    <location>
        <begin position="573"/>
        <end position="586"/>
    </location>
</feature>
<feature type="compositionally biased region" description="Polar residues" evidence="1">
    <location>
        <begin position="13"/>
        <end position="25"/>
    </location>
</feature>
<feature type="region of interest" description="Disordered" evidence="1">
    <location>
        <begin position="338"/>
        <end position="518"/>
    </location>
</feature>
<dbReference type="AlphaFoldDB" id="A0A9P6ETK4"/>
<feature type="compositionally biased region" description="Polar residues" evidence="1">
    <location>
        <begin position="203"/>
        <end position="212"/>
    </location>
</feature>
<organism evidence="2 3">
    <name type="scientific">Crepidotus variabilis</name>
    <dbReference type="NCBI Taxonomy" id="179855"/>
    <lineage>
        <taxon>Eukaryota</taxon>
        <taxon>Fungi</taxon>
        <taxon>Dikarya</taxon>
        <taxon>Basidiomycota</taxon>
        <taxon>Agaricomycotina</taxon>
        <taxon>Agaricomycetes</taxon>
        <taxon>Agaricomycetidae</taxon>
        <taxon>Agaricales</taxon>
        <taxon>Agaricineae</taxon>
        <taxon>Crepidotaceae</taxon>
        <taxon>Crepidotus</taxon>
    </lineage>
</organism>
<accession>A0A9P6ETK4</accession>
<dbReference type="EMBL" id="MU157825">
    <property type="protein sequence ID" value="KAF9534937.1"/>
    <property type="molecule type" value="Genomic_DNA"/>
</dbReference>
<keyword evidence="3" id="KW-1185">Reference proteome</keyword>
<protein>
    <submittedName>
        <fullName evidence="2">Uncharacterized protein</fullName>
    </submittedName>
</protein>
<feature type="compositionally biased region" description="Polar residues" evidence="1">
    <location>
        <begin position="642"/>
        <end position="660"/>
    </location>
</feature>